<accession>A0A415G3E7</accession>
<dbReference type="EMBL" id="QRNJ01000089">
    <property type="protein sequence ID" value="RHK33582.1"/>
    <property type="molecule type" value="Genomic_DNA"/>
</dbReference>
<protein>
    <submittedName>
        <fullName evidence="2">DUF4231 domain-containing protein</fullName>
    </submittedName>
</protein>
<name>A0A415G3E7_9FIRM</name>
<dbReference type="Pfam" id="PF14015">
    <property type="entry name" value="DUF4231"/>
    <property type="match status" value="1"/>
</dbReference>
<keyword evidence="1" id="KW-0812">Transmembrane</keyword>
<reference evidence="2 3" key="1">
    <citation type="submission" date="2018-08" db="EMBL/GenBank/DDBJ databases">
        <title>A genome reference for cultivated species of the human gut microbiota.</title>
        <authorList>
            <person name="Zou Y."/>
            <person name="Xue W."/>
            <person name="Luo G."/>
        </authorList>
    </citation>
    <scope>NUCLEOTIDE SEQUENCE [LARGE SCALE GENOMIC DNA]</scope>
    <source>
        <strain evidence="2 3">AF45-14BH</strain>
    </source>
</reference>
<evidence type="ECO:0000313" key="2">
    <source>
        <dbReference type="EMBL" id="RHK33582.1"/>
    </source>
</evidence>
<keyword evidence="1" id="KW-1133">Transmembrane helix</keyword>
<gene>
    <name evidence="2" type="ORF">DW068_15560</name>
</gene>
<dbReference type="InterPro" id="IPR025325">
    <property type="entry name" value="DUF4231"/>
</dbReference>
<dbReference type="NCBIfam" id="NF033634">
    <property type="entry name" value="SLATT_1"/>
    <property type="match status" value="1"/>
</dbReference>
<keyword evidence="1" id="KW-0472">Membrane</keyword>
<comment type="caution">
    <text evidence="2">The sequence shown here is derived from an EMBL/GenBank/DDBJ whole genome shotgun (WGS) entry which is preliminary data.</text>
</comment>
<organism evidence="2 3">
    <name type="scientific">Anaerobutyricum hallii</name>
    <dbReference type="NCBI Taxonomy" id="39488"/>
    <lineage>
        <taxon>Bacteria</taxon>
        <taxon>Bacillati</taxon>
        <taxon>Bacillota</taxon>
        <taxon>Clostridia</taxon>
        <taxon>Lachnospirales</taxon>
        <taxon>Lachnospiraceae</taxon>
        <taxon>Anaerobutyricum</taxon>
    </lineage>
</organism>
<evidence type="ECO:0000313" key="3">
    <source>
        <dbReference type="Proteomes" id="UP000283497"/>
    </source>
</evidence>
<feature type="transmembrane region" description="Helical" evidence="1">
    <location>
        <begin position="54"/>
        <end position="74"/>
    </location>
</feature>
<proteinExistence type="predicted"/>
<sequence>MFENFFKNKKEERRKDILKFCFKGGRESADAYLKILDAYIIYYHIRAQRCKWQFYILNMIKYLTLAVIPVVQGVQKIAEHTWVATISASVCLLIEAMLRLWRTEEKWILYRSTNNTLMSEKRQYVTSKGIYKNANDPCEILVERVESIIDDEAHKWVATFKETKEDA</sequence>
<dbReference type="Proteomes" id="UP000283497">
    <property type="component" value="Unassembled WGS sequence"/>
</dbReference>
<evidence type="ECO:0000256" key="1">
    <source>
        <dbReference type="SAM" id="Phobius"/>
    </source>
</evidence>
<dbReference type="RefSeq" id="WP_118315261.1">
    <property type="nucleotide sequence ID" value="NZ_QRNJ01000089.1"/>
</dbReference>
<dbReference type="AlphaFoldDB" id="A0A415G3E7"/>
<feature type="transmembrane region" description="Helical" evidence="1">
    <location>
        <begin position="80"/>
        <end position="101"/>
    </location>
</feature>